<dbReference type="EMBL" id="JASBWT010000001">
    <property type="protein sequence ID" value="KAJ9109138.1"/>
    <property type="molecule type" value="Genomic_DNA"/>
</dbReference>
<comment type="caution">
    <text evidence="1">The sequence shown here is derived from an EMBL/GenBank/DDBJ whole genome shotgun (WGS) entry which is preliminary data.</text>
</comment>
<dbReference type="Proteomes" id="UP001227268">
    <property type="component" value="Unassembled WGS sequence"/>
</dbReference>
<keyword evidence="2" id="KW-1185">Reference proteome</keyword>
<proteinExistence type="predicted"/>
<evidence type="ECO:0000313" key="2">
    <source>
        <dbReference type="Proteomes" id="UP001227268"/>
    </source>
</evidence>
<gene>
    <name evidence="1" type="ORF">QFC21_000466</name>
</gene>
<accession>A0ACC2WCC6</accession>
<protein>
    <submittedName>
        <fullName evidence="1">Uncharacterized protein</fullName>
    </submittedName>
</protein>
<name>A0ACC2WCC6_9TREE</name>
<reference evidence="1" key="1">
    <citation type="submission" date="2023-04" db="EMBL/GenBank/DDBJ databases">
        <title>Draft Genome sequencing of Naganishia species isolated from polar environments using Oxford Nanopore Technology.</title>
        <authorList>
            <person name="Leo P."/>
            <person name="Venkateswaran K."/>
        </authorList>
    </citation>
    <scope>NUCLEOTIDE SEQUENCE</scope>
    <source>
        <strain evidence="1">MNA-CCFEE 5423</strain>
    </source>
</reference>
<organism evidence="1 2">
    <name type="scientific">Naganishia friedmannii</name>
    <dbReference type="NCBI Taxonomy" id="89922"/>
    <lineage>
        <taxon>Eukaryota</taxon>
        <taxon>Fungi</taxon>
        <taxon>Dikarya</taxon>
        <taxon>Basidiomycota</taxon>
        <taxon>Agaricomycotina</taxon>
        <taxon>Tremellomycetes</taxon>
        <taxon>Filobasidiales</taxon>
        <taxon>Filobasidiaceae</taxon>
        <taxon>Naganishia</taxon>
    </lineage>
</organism>
<sequence>MFARAIRPSVLFASAAATVSAIGYGAATAESRRVWNSQANWDTDKKQYNEDLKTNRHKIAAQHGATPDTIIHNQSTSDNSMHIDNKKPEGPKAAKAKATSSSSGSDATDSAAAHLVQDKLAEAEADTTQTAYNEETGEINWDCPCLGGMAHGPCGEDFKAAFSCFVHSTEEPKGVDCIDKFRQMQACFKEHPDVYGEEIADDDESIQPPSPDGGSPLSTTEVTIEPTHSLSRSTPKAPNAEPPQNNPAVGTTHENTPAKGVVKIQPKAQRGDKNFDKNAPAGNGTVTPLRTFKLAQFTTTPYLSEREGSSPRFRIAVTLRSGAGKIDTKGYKQEIIHVQVYGTDMDSDDRGGDAIANEMQMMDQTPTPTGTNDLFSFSPEMPSSQPLSIAAAGGADGGAMDDFDASIDGAAGNPDPFWTEDLFTPETQVIEEGQADLGKMGKEQDAAGQPNIYQWREGRDTTPTADIRDKPLPLQSDSPVVGTLDDLAPKQHPQQLLHNLIPALGVSTPKAIPGNAFHHHAQYPHLATSPPDQLRKQASLAAAAAAPVPGSPSGATGLLNAGQGKHAAGGTPSALGRYYLSASDPQHISKHPQGSISFPDPTMAQYHHPVLPQLSPLLKNRGGNAESSPTLSVASDETFMPAGTSPQISGSMMPQQSLFPPMSKVIPPVATYPALQQVPQQPQRKAQGQQSANAFAYKYTPRSGAGGGADAQSGTSPLAQIHQSFAGIPSGPLGSGQAPPRIKPDGTPMLGSPSGEPGADTIPGSFNRLTGVGGIVGSQQQQRPLLRQSTADSFVSTSSEEEDLSSPMILPDTSLRASDRSAQQQQAGLDSPRFGNGTPATPRAGPAHASPRMGGVGSTGTTAVGGPLFPPLSSVTKVRPNAGTQHAGQMHAATSSSSKFTFQNPSSAPVFPPMSPTSSSSGESGDEGRTAKRGDRGSGWRFRSKSPFISAPNSQATAASEEGEQQQDTTDSDTRNGDQGTSGSQETQGNQTDDEWARYRAGSITIGGIGYGNGGREDESDEEDDRKRRRPEKVDKKLETNVLPTPPGGRSLGETERKNGNSKPGEESEEEDEDDDDEEDDDGSLESEDGYQDATSAAGPFPGGKAVRPPAKRKFPKSSDDRPNSAGEAATTVTRTKKDGTVVRKKRKSAPAEDGDVFCDYVEPLPVSLQYLPANRIVLIHPYCLSHLKNAPLISTERTILHVIGKQSTLEMKVELWKRENSTRILQNYG</sequence>
<evidence type="ECO:0000313" key="1">
    <source>
        <dbReference type="EMBL" id="KAJ9109138.1"/>
    </source>
</evidence>